<keyword evidence="3" id="KW-1185">Reference proteome</keyword>
<dbReference type="GO" id="GO:0070221">
    <property type="term" value="P:sulfide oxidation, using sulfide:quinone oxidoreductase"/>
    <property type="evidence" value="ECO:0007669"/>
    <property type="project" value="TreeGrafter"/>
</dbReference>
<dbReference type="SUPFAM" id="SSF51905">
    <property type="entry name" value="FAD/NAD(P)-binding domain"/>
    <property type="match status" value="2"/>
</dbReference>
<dbReference type="Proteomes" id="UP001145087">
    <property type="component" value="Unassembled WGS sequence"/>
</dbReference>
<dbReference type="GO" id="GO:0071949">
    <property type="term" value="F:FAD binding"/>
    <property type="evidence" value="ECO:0007669"/>
    <property type="project" value="TreeGrafter"/>
</dbReference>
<evidence type="ECO:0000313" key="3">
    <source>
        <dbReference type="Proteomes" id="UP001145087"/>
    </source>
</evidence>
<evidence type="ECO:0000259" key="1">
    <source>
        <dbReference type="Pfam" id="PF07992"/>
    </source>
</evidence>
<accession>A0A9X3J4I2</accession>
<dbReference type="InterPro" id="IPR006311">
    <property type="entry name" value="TAT_signal"/>
</dbReference>
<proteinExistence type="predicted"/>
<dbReference type="PANTHER" id="PTHR10632">
    <property type="entry name" value="SULFIDE:QUINONE OXIDOREDUCTASE"/>
    <property type="match status" value="1"/>
</dbReference>
<comment type="caution">
    <text evidence="2">The sequence shown here is derived from an EMBL/GenBank/DDBJ whole genome shotgun (WGS) entry which is preliminary data.</text>
</comment>
<dbReference type="InterPro" id="IPR023753">
    <property type="entry name" value="FAD/NAD-binding_dom"/>
</dbReference>
<dbReference type="InterPro" id="IPR036188">
    <property type="entry name" value="FAD/NAD-bd_sf"/>
</dbReference>
<sequence length="450" mass="50005">MKKNQTRRKFIKTSALGLGGLIVARQGYKYINQSTAKAKIVIVGGGAAGITMAAYLSNMLRDKDITIIEPNEIHLYQPGFTLIAAGIFNAKDVAEPTSKLIPRGVTWLKDSVQDLNPESNKVVTKSSGTISFDYLVLVPGGQMNFDLVEGISRKNLGEGNAHCIYDYDGAQRCFEAIQKLENKKETKLVFTDTYTKLKCGGAPKKITFITDSYLRKKDARTGKTFDYYNNGATLMTPDLYGDRLATLYNEKAITPHLKHRLVAVDTYGKKATFEELPEPTLAPTPSSANYEKVVVDYYFLHFVPPMSTPDFVKKSPLATQEGDLKFGGWVDVDKETMVHNKYKNVISFGDVSSLPTSKTGAAIRMQAPIAAANLVSLMEGNEPEQKYNGYTACPIVTEYGKVLMCEFGYDKEIMPTISWLDPGVEKGMWWVLKKHGLKPMYYHGMLKGLI</sequence>
<dbReference type="AlphaFoldDB" id="A0A9X3J4I2"/>
<protein>
    <submittedName>
        <fullName evidence="2">FAD/NAD(P)-binding oxidoreductase</fullName>
    </submittedName>
</protein>
<gene>
    <name evidence="2" type="ORF">OU798_00870</name>
</gene>
<dbReference type="EMBL" id="JAPOHD010000003">
    <property type="protein sequence ID" value="MCY1718872.1"/>
    <property type="molecule type" value="Genomic_DNA"/>
</dbReference>
<evidence type="ECO:0000313" key="2">
    <source>
        <dbReference type="EMBL" id="MCY1718872.1"/>
    </source>
</evidence>
<dbReference type="InterPro" id="IPR015904">
    <property type="entry name" value="Sulphide_quinone_reductase"/>
</dbReference>
<feature type="domain" description="FAD/NAD(P)-binding" evidence="1">
    <location>
        <begin position="39"/>
        <end position="157"/>
    </location>
</feature>
<dbReference type="PROSITE" id="PS51318">
    <property type="entry name" value="TAT"/>
    <property type="match status" value="1"/>
</dbReference>
<dbReference type="PANTHER" id="PTHR10632:SF2">
    <property type="entry name" value="SULFIDE:QUINONE OXIDOREDUCTASE, MITOCHONDRIAL"/>
    <property type="match status" value="1"/>
</dbReference>
<organism evidence="2 3">
    <name type="scientific">Draconibacterium aestuarii</name>
    <dbReference type="NCBI Taxonomy" id="2998507"/>
    <lineage>
        <taxon>Bacteria</taxon>
        <taxon>Pseudomonadati</taxon>
        <taxon>Bacteroidota</taxon>
        <taxon>Bacteroidia</taxon>
        <taxon>Marinilabiliales</taxon>
        <taxon>Prolixibacteraceae</taxon>
        <taxon>Draconibacterium</taxon>
    </lineage>
</organism>
<dbReference type="RefSeq" id="WP_343331211.1">
    <property type="nucleotide sequence ID" value="NZ_JAPOHD010000003.1"/>
</dbReference>
<dbReference type="Pfam" id="PF07992">
    <property type="entry name" value="Pyr_redox_2"/>
    <property type="match status" value="1"/>
</dbReference>
<dbReference type="Gene3D" id="3.50.50.100">
    <property type="match status" value="1"/>
</dbReference>
<reference evidence="2" key="1">
    <citation type="submission" date="2022-11" db="EMBL/GenBank/DDBJ databases">
        <title>Marilongibacter aestuarii gen. nov., sp. nov., isolated from tidal flat sediment.</title>
        <authorList>
            <person name="Jiayan W."/>
        </authorList>
    </citation>
    <scope>NUCLEOTIDE SEQUENCE</scope>
    <source>
        <strain evidence="2">Z1-6</strain>
    </source>
</reference>
<name>A0A9X3J4I2_9BACT</name>
<dbReference type="GO" id="GO:0070224">
    <property type="term" value="F:sulfide:quinone oxidoreductase activity"/>
    <property type="evidence" value="ECO:0007669"/>
    <property type="project" value="TreeGrafter"/>
</dbReference>